<feature type="transmembrane region" description="Helical" evidence="1">
    <location>
        <begin position="147"/>
        <end position="167"/>
    </location>
</feature>
<keyword evidence="1" id="KW-0472">Membrane</keyword>
<dbReference type="WormBase" id="CBG22637">
    <property type="protein sequence ID" value="CBP39950"/>
    <property type="gene ID" value="WBGene00041160"/>
</dbReference>
<feature type="transmembrane region" description="Helical" evidence="1">
    <location>
        <begin position="119"/>
        <end position="141"/>
    </location>
</feature>
<reference evidence="2 3" key="1">
    <citation type="journal article" date="2003" name="PLoS Biol.">
        <title>The genome sequence of Caenorhabditis briggsae: a platform for comparative genomics.</title>
        <authorList>
            <person name="Stein L.D."/>
            <person name="Bao Z."/>
            <person name="Blasiar D."/>
            <person name="Blumenthal T."/>
            <person name="Brent M.R."/>
            <person name="Chen N."/>
            <person name="Chinwalla A."/>
            <person name="Clarke L."/>
            <person name="Clee C."/>
            <person name="Coghlan A."/>
            <person name="Coulson A."/>
            <person name="D'Eustachio P."/>
            <person name="Fitch D.H."/>
            <person name="Fulton L.A."/>
            <person name="Fulton R.E."/>
            <person name="Griffiths-Jones S."/>
            <person name="Harris T.W."/>
            <person name="Hillier L.W."/>
            <person name="Kamath R."/>
            <person name="Kuwabara P.E."/>
            <person name="Mardis E.R."/>
            <person name="Marra M.A."/>
            <person name="Miner T.L."/>
            <person name="Minx P."/>
            <person name="Mullikin J.C."/>
            <person name="Plumb R.W."/>
            <person name="Rogers J."/>
            <person name="Schein J.E."/>
            <person name="Sohrmann M."/>
            <person name="Spieth J."/>
            <person name="Stajich J.E."/>
            <person name="Wei C."/>
            <person name="Willey D."/>
            <person name="Wilson R.K."/>
            <person name="Durbin R."/>
            <person name="Waterston R.H."/>
        </authorList>
    </citation>
    <scope>NUCLEOTIDE SEQUENCE [LARGE SCALE GENOMIC DNA]</scope>
    <source>
        <strain evidence="2 3">AF16</strain>
    </source>
</reference>
<gene>
    <name evidence="2 4" type="ORF">CBG22637</name>
    <name evidence="2" type="ORF">CBG_22637</name>
</gene>
<dbReference type="HOGENOM" id="CLU_056063_3_0_1"/>
<keyword evidence="3" id="KW-1185">Reference proteome</keyword>
<dbReference type="InterPro" id="IPR018817">
    <property type="entry name" value="7TM_GPCR_serpentine_rcpt_Srz"/>
</dbReference>
<feature type="transmembrane region" description="Helical" evidence="1">
    <location>
        <begin position="220"/>
        <end position="243"/>
    </location>
</feature>
<dbReference type="KEGG" id="cbr:CBG_22637"/>
<name>A8Y2R4_CAEBR</name>
<dbReference type="OMA" id="CITAICH"/>
<dbReference type="RefSeq" id="XP_002638208.1">
    <property type="nucleotide sequence ID" value="XM_002638162.1"/>
</dbReference>
<evidence type="ECO:0000313" key="2">
    <source>
        <dbReference type="EMBL" id="CAP39189.1"/>
    </source>
</evidence>
<evidence type="ECO:0000313" key="3">
    <source>
        <dbReference type="Proteomes" id="UP000008549"/>
    </source>
</evidence>
<feature type="transmembrane region" description="Helical" evidence="1">
    <location>
        <begin position="49"/>
        <end position="66"/>
    </location>
</feature>
<accession>A8Y2R4</accession>
<dbReference type="PANTHER" id="PTHR31720:SF12">
    <property type="entry name" value="SERPENTINE RECEPTOR, CLASS T-RELATED"/>
    <property type="match status" value="1"/>
</dbReference>
<dbReference type="AlphaFoldDB" id="A8Y2R4"/>
<dbReference type="FunCoup" id="A8Y2R4">
    <property type="interactions" value="2"/>
</dbReference>
<feature type="transmembrane region" description="Helical" evidence="1">
    <location>
        <begin position="188"/>
        <end position="208"/>
    </location>
</feature>
<sequence length="286" mass="33009">MDSSTFDSINFDYSLNVWLLVLFNLLTICVIALNTAIYTITNHFFKAICFYYLLLLIFVINSVFFYDPLPSGILLMCITAICHVHQLILSLLAIQRFLLYYFPSLIPYITSKTPKLKRIYTLLICIWTLVMVNPSFPILLVKGKKYTTYYITLNSISFLCASLYIPMVISIRKLQHLASSIKNKPHKYIMYQTIFVVFFKLAQMFSTVESVVKGELFSQHFPFLCVLDVIATPVNIQLSYLLCNKRTLADVRKKFTLRNIFRIVFKKSTVEPSVQYVDGTTVAPPT</sequence>
<reference evidence="2 3" key="2">
    <citation type="journal article" date="2011" name="PLoS Genet.">
        <title>Caenorhabditis briggsae recombinant inbred line genotypes reveal inter-strain incompatibility and the evolution of recombination.</title>
        <authorList>
            <person name="Ross J.A."/>
            <person name="Koboldt D.C."/>
            <person name="Staisch J.E."/>
            <person name="Chamberlin H.M."/>
            <person name="Gupta B.P."/>
            <person name="Miller R.D."/>
            <person name="Baird S.E."/>
            <person name="Haag E.S."/>
        </authorList>
    </citation>
    <scope>NUCLEOTIDE SEQUENCE [LARGE SCALE GENOMIC DNA]</scope>
    <source>
        <strain evidence="2 3">AF16</strain>
    </source>
</reference>
<keyword evidence="1" id="KW-1133">Transmembrane helix</keyword>
<dbReference type="GeneID" id="8580205"/>
<feature type="transmembrane region" description="Helical" evidence="1">
    <location>
        <begin position="15"/>
        <end position="37"/>
    </location>
</feature>
<protein>
    <submittedName>
        <fullName evidence="2">Protein CBG22637</fullName>
    </submittedName>
</protein>
<evidence type="ECO:0000313" key="4">
    <source>
        <dbReference type="WormBase" id="CBG22637"/>
    </source>
</evidence>
<dbReference type="STRING" id="6238.A8Y2R4"/>
<dbReference type="InParanoid" id="A8Y2R4"/>
<dbReference type="Proteomes" id="UP000008549">
    <property type="component" value="Unassembled WGS sequence"/>
</dbReference>
<dbReference type="Pfam" id="PF10325">
    <property type="entry name" value="7TM_GPCR_Srz"/>
    <property type="match status" value="1"/>
</dbReference>
<evidence type="ECO:0000256" key="1">
    <source>
        <dbReference type="SAM" id="Phobius"/>
    </source>
</evidence>
<proteinExistence type="predicted"/>
<dbReference type="EMBL" id="HE600969">
    <property type="protein sequence ID" value="CAP39189.1"/>
    <property type="molecule type" value="Genomic_DNA"/>
</dbReference>
<dbReference type="eggNOG" id="ENOG502TI6P">
    <property type="taxonomic scope" value="Eukaryota"/>
</dbReference>
<dbReference type="CTD" id="8580205"/>
<feature type="transmembrane region" description="Helical" evidence="1">
    <location>
        <begin position="72"/>
        <end position="98"/>
    </location>
</feature>
<organism evidence="2 3">
    <name type="scientific">Caenorhabditis briggsae</name>
    <dbReference type="NCBI Taxonomy" id="6238"/>
    <lineage>
        <taxon>Eukaryota</taxon>
        <taxon>Metazoa</taxon>
        <taxon>Ecdysozoa</taxon>
        <taxon>Nematoda</taxon>
        <taxon>Chromadorea</taxon>
        <taxon>Rhabditida</taxon>
        <taxon>Rhabditina</taxon>
        <taxon>Rhabditomorpha</taxon>
        <taxon>Rhabditoidea</taxon>
        <taxon>Rhabditidae</taxon>
        <taxon>Peloderinae</taxon>
        <taxon>Caenorhabditis</taxon>
    </lineage>
</organism>
<keyword evidence="1" id="KW-0812">Transmembrane</keyword>
<dbReference type="PANTHER" id="PTHR31720">
    <property type="entry name" value="SERPENTINE RECEPTOR, CLASS Z-RELATED"/>
    <property type="match status" value="1"/>
</dbReference>